<name>A0ABW0TXI2_9BACL</name>
<gene>
    <name evidence="7" type="ORF">ACFPTP_09410</name>
</gene>
<keyword evidence="3 5" id="KW-1133">Transmembrane helix</keyword>
<evidence type="ECO:0000256" key="5">
    <source>
        <dbReference type="SAM" id="Phobius"/>
    </source>
</evidence>
<evidence type="ECO:0000313" key="8">
    <source>
        <dbReference type="Proteomes" id="UP001596071"/>
    </source>
</evidence>
<keyword evidence="2 5" id="KW-0812">Transmembrane</keyword>
<dbReference type="Proteomes" id="UP001596071">
    <property type="component" value="Unassembled WGS sequence"/>
</dbReference>
<evidence type="ECO:0000259" key="6">
    <source>
        <dbReference type="Pfam" id="PF04893"/>
    </source>
</evidence>
<keyword evidence="4 5" id="KW-0472">Membrane</keyword>
<organism evidence="7 8">
    <name type="scientific">Sporosarcina koreensis</name>
    <dbReference type="NCBI Taxonomy" id="334735"/>
    <lineage>
        <taxon>Bacteria</taxon>
        <taxon>Bacillati</taxon>
        <taxon>Bacillota</taxon>
        <taxon>Bacilli</taxon>
        <taxon>Bacillales</taxon>
        <taxon>Caryophanaceae</taxon>
        <taxon>Sporosarcina</taxon>
    </lineage>
</organism>
<dbReference type="RefSeq" id="WP_381443909.1">
    <property type="nucleotide sequence ID" value="NZ_JBHSNP010000011.1"/>
</dbReference>
<feature type="transmembrane region" description="Helical" evidence="5">
    <location>
        <begin position="187"/>
        <end position="212"/>
    </location>
</feature>
<evidence type="ECO:0000256" key="4">
    <source>
        <dbReference type="ARBA" id="ARBA00023136"/>
    </source>
</evidence>
<sequence length="213" mass="23224">MQNIENEDNAGRQLNPWASVWLHPRKTVQYVMEYKTGSFVLMIAMVTGIIHFLDQASGNDLFETWNIAAILLVALLAGPIIGVIGLYIASGIYHALSLMLGGMGTSEESRKAFTVSSIIIIIGGLIWIPDLIILGKGNFISDYDFSFGQFGWSIISLFVNFIVGIWSLVVLIAAISEVHRFSAWKAAVVVFLPIIILIAIVGIIIGLTAPALF</sequence>
<dbReference type="InterPro" id="IPR006977">
    <property type="entry name" value="Yip1_dom"/>
</dbReference>
<evidence type="ECO:0000256" key="3">
    <source>
        <dbReference type="ARBA" id="ARBA00022989"/>
    </source>
</evidence>
<feature type="transmembrane region" description="Helical" evidence="5">
    <location>
        <begin position="154"/>
        <end position="175"/>
    </location>
</feature>
<proteinExistence type="predicted"/>
<evidence type="ECO:0000256" key="2">
    <source>
        <dbReference type="ARBA" id="ARBA00022692"/>
    </source>
</evidence>
<dbReference type="EMBL" id="JBHSNP010000011">
    <property type="protein sequence ID" value="MFC5603442.1"/>
    <property type="molecule type" value="Genomic_DNA"/>
</dbReference>
<evidence type="ECO:0000313" key="7">
    <source>
        <dbReference type="EMBL" id="MFC5603442.1"/>
    </source>
</evidence>
<feature type="transmembrane region" description="Helical" evidence="5">
    <location>
        <begin position="65"/>
        <end position="93"/>
    </location>
</feature>
<accession>A0ABW0TXI2</accession>
<dbReference type="Pfam" id="PF04893">
    <property type="entry name" value="Yip1"/>
    <property type="match status" value="1"/>
</dbReference>
<comment type="subcellular location">
    <subcellularLocation>
        <location evidence="1">Membrane</location>
        <topology evidence="1">Multi-pass membrane protein</topology>
    </subcellularLocation>
</comment>
<feature type="domain" description="Yip1" evidence="6">
    <location>
        <begin position="19"/>
        <end position="203"/>
    </location>
</feature>
<comment type="caution">
    <text evidence="7">The sequence shown here is derived from an EMBL/GenBank/DDBJ whole genome shotgun (WGS) entry which is preliminary data.</text>
</comment>
<reference evidence="8" key="1">
    <citation type="journal article" date="2019" name="Int. J. Syst. Evol. Microbiol.">
        <title>The Global Catalogue of Microorganisms (GCM) 10K type strain sequencing project: providing services to taxonomists for standard genome sequencing and annotation.</title>
        <authorList>
            <consortium name="The Broad Institute Genomics Platform"/>
            <consortium name="The Broad Institute Genome Sequencing Center for Infectious Disease"/>
            <person name="Wu L."/>
            <person name="Ma J."/>
        </authorList>
    </citation>
    <scope>NUCLEOTIDE SEQUENCE [LARGE SCALE GENOMIC DNA]</scope>
    <source>
        <strain evidence="8">KACC 11299</strain>
    </source>
</reference>
<protein>
    <submittedName>
        <fullName evidence="7">YIP1 family protein</fullName>
    </submittedName>
</protein>
<keyword evidence="8" id="KW-1185">Reference proteome</keyword>
<feature type="transmembrane region" description="Helical" evidence="5">
    <location>
        <begin position="113"/>
        <end position="134"/>
    </location>
</feature>
<evidence type="ECO:0000256" key="1">
    <source>
        <dbReference type="ARBA" id="ARBA00004141"/>
    </source>
</evidence>
<feature type="transmembrane region" description="Helical" evidence="5">
    <location>
        <begin position="34"/>
        <end position="53"/>
    </location>
</feature>